<dbReference type="PANTHER" id="PTHR37311:SF1">
    <property type="entry name" value="2-PHOSPHOSULFOLACTATE PHOSPHATASE-RELATED"/>
    <property type="match status" value="1"/>
</dbReference>
<evidence type="ECO:0000313" key="9">
    <source>
        <dbReference type="EMBL" id="PSR25405.1"/>
    </source>
</evidence>
<evidence type="ECO:0000256" key="3">
    <source>
        <dbReference type="ARBA" id="ARBA00012953"/>
    </source>
</evidence>
<dbReference type="GO" id="GO:0050532">
    <property type="term" value="F:2-phosphosulfolactate phosphatase activity"/>
    <property type="evidence" value="ECO:0007669"/>
    <property type="project" value="UniProtKB-EC"/>
</dbReference>
<sequence>MGTRTQEAAAGPRLRVRNSQGDDDLSKRIHVLTHHEELAATGSDGVVVVIDVLFATSTLITAVDNGAREVLIAETEQEARILSRNVKGPVILGGEKQGKRVPDFDLGPVPLDYGRDVLFGKAVIYVSTNGTPAMIKAGRTGLPVLLASLRNAPATARYLGTASDDRDIYLLCSGSRGLLSLEDFVCAGHIAAHLRAWDPEFYNDAALAAMQVAESRPCLNWVSSGQVGRALVSHGLEHVVSFCSEIGTTDTVVALDGRRLVPMGNRER</sequence>
<evidence type="ECO:0000313" key="10">
    <source>
        <dbReference type="Proteomes" id="UP000242699"/>
    </source>
</evidence>
<evidence type="ECO:0000256" key="1">
    <source>
        <dbReference type="ARBA" id="ARBA00001946"/>
    </source>
</evidence>
<dbReference type="GO" id="GO:0050545">
    <property type="term" value="F:sulfopyruvate decarboxylase activity"/>
    <property type="evidence" value="ECO:0007669"/>
    <property type="project" value="TreeGrafter"/>
</dbReference>
<proteinExistence type="inferred from homology"/>
<dbReference type="Pfam" id="PF04029">
    <property type="entry name" value="2-ph_phosp"/>
    <property type="match status" value="1"/>
</dbReference>
<comment type="caution">
    <text evidence="9">The sequence shown here is derived from an EMBL/GenBank/DDBJ whole genome shotgun (WGS) entry which is preliminary data.</text>
</comment>
<dbReference type="GO" id="GO:0000287">
    <property type="term" value="F:magnesium ion binding"/>
    <property type="evidence" value="ECO:0007669"/>
    <property type="project" value="InterPro"/>
</dbReference>
<dbReference type="Proteomes" id="UP000242699">
    <property type="component" value="Unassembled WGS sequence"/>
</dbReference>
<keyword evidence="5" id="KW-0378">Hydrolase</keyword>
<dbReference type="InterPro" id="IPR036702">
    <property type="entry name" value="ComB-like_sf"/>
</dbReference>
<gene>
    <name evidence="9" type="ORF">C7B43_16895</name>
</gene>
<dbReference type="Gene3D" id="3.90.1560.10">
    <property type="entry name" value="ComB-like"/>
    <property type="match status" value="1"/>
</dbReference>
<dbReference type="InterPro" id="IPR005238">
    <property type="entry name" value="ComB-like"/>
</dbReference>
<evidence type="ECO:0000256" key="5">
    <source>
        <dbReference type="ARBA" id="ARBA00022801"/>
    </source>
</evidence>
<evidence type="ECO:0000256" key="6">
    <source>
        <dbReference type="ARBA" id="ARBA00022842"/>
    </source>
</evidence>
<comment type="cofactor">
    <cofactor evidence="1">
        <name>Mg(2+)</name>
        <dbReference type="ChEBI" id="CHEBI:18420"/>
    </cofactor>
</comment>
<dbReference type="EMBL" id="PXYT01000055">
    <property type="protein sequence ID" value="PSR25405.1"/>
    <property type="molecule type" value="Genomic_DNA"/>
</dbReference>
<reference evidence="9 10" key="1">
    <citation type="journal article" date="2014" name="BMC Genomics">
        <title>Comparison of environmental and isolate Sulfobacillus genomes reveals diverse carbon, sulfur, nitrogen, and hydrogen metabolisms.</title>
        <authorList>
            <person name="Justice N.B."/>
            <person name="Norman A."/>
            <person name="Brown C.T."/>
            <person name="Singh A."/>
            <person name="Thomas B.C."/>
            <person name="Banfield J.F."/>
        </authorList>
    </citation>
    <scope>NUCLEOTIDE SEQUENCE [LARGE SCALE GENOMIC DNA]</scope>
    <source>
        <strain evidence="9">AMDSBA1</strain>
    </source>
</reference>
<dbReference type="AlphaFoldDB" id="A0A2T2WT25"/>
<organism evidence="9 10">
    <name type="scientific">Sulfobacillus benefaciens</name>
    <dbReference type="NCBI Taxonomy" id="453960"/>
    <lineage>
        <taxon>Bacteria</taxon>
        <taxon>Bacillati</taxon>
        <taxon>Bacillota</taxon>
        <taxon>Clostridia</taxon>
        <taxon>Eubacteriales</taxon>
        <taxon>Clostridiales Family XVII. Incertae Sedis</taxon>
        <taxon>Sulfobacillus</taxon>
    </lineage>
</organism>
<dbReference type="SUPFAM" id="SSF142823">
    <property type="entry name" value="ComB-like"/>
    <property type="match status" value="1"/>
</dbReference>
<dbReference type="PANTHER" id="PTHR37311">
    <property type="entry name" value="2-PHOSPHOSULFOLACTATE PHOSPHATASE-RELATED"/>
    <property type="match status" value="1"/>
</dbReference>
<name>A0A2T2WT25_9FIRM</name>
<accession>A0A2T2WT25</accession>
<protein>
    <recommendedName>
        <fullName evidence="4">Probable 2-phosphosulfolactate phosphatase</fullName>
        <ecNumber evidence="3">3.1.3.71</ecNumber>
    </recommendedName>
</protein>
<evidence type="ECO:0000256" key="4">
    <source>
        <dbReference type="ARBA" id="ARBA00021948"/>
    </source>
</evidence>
<dbReference type="EC" id="3.1.3.71" evidence="3"/>
<evidence type="ECO:0000256" key="7">
    <source>
        <dbReference type="ARBA" id="ARBA00033711"/>
    </source>
</evidence>
<evidence type="ECO:0000256" key="2">
    <source>
        <dbReference type="ARBA" id="ARBA00009997"/>
    </source>
</evidence>
<comment type="catalytic activity">
    <reaction evidence="7">
        <text>(2R)-O-phospho-3-sulfolactate + H2O = (2R)-3-sulfolactate + phosphate</text>
        <dbReference type="Rhea" id="RHEA:23416"/>
        <dbReference type="ChEBI" id="CHEBI:15377"/>
        <dbReference type="ChEBI" id="CHEBI:15597"/>
        <dbReference type="ChEBI" id="CHEBI:43474"/>
        <dbReference type="ChEBI" id="CHEBI:58738"/>
        <dbReference type="EC" id="3.1.3.71"/>
    </reaction>
</comment>
<evidence type="ECO:0000256" key="8">
    <source>
        <dbReference type="SAM" id="MobiDB-lite"/>
    </source>
</evidence>
<keyword evidence="6" id="KW-0460">Magnesium</keyword>
<feature type="region of interest" description="Disordered" evidence="8">
    <location>
        <begin position="1"/>
        <end position="20"/>
    </location>
</feature>
<comment type="similarity">
    <text evidence="2">Belongs to the ComB family.</text>
</comment>